<feature type="binding site" evidence="11">
    <location>
        <position position="109"/>
    </location>
    <ligand>
        <name>FAD</name>
        <dbReference type="ChEBI" id="CHEBI:57692"/>
    </ligand>
</feature>
<feature type="binding site" evidence="11">
    <location>
        <position position="143"/>
    </location>
    <ligand>
        <name>FAD</name>
        <dbReference type="ChEBI" id="CHEBI:57692"/>
    </ligand>
</feature>
<keyword evidence="4 13" id="KW-0812">Transmembrane</keyword>
<comment type="cofactor">
    <cofactor evidence="1 11 12">
        <name>FAD</name>
        <dbReference type="ChEBI" id="CHEBI:57692"/>
    </cofactor>
</comment>
<evidence type="ECO:0000256" key="8">
    <source>
        <dbReference type="ARBA" id="ARBA00023002"/>
    </source>
</evidence>
<keyword evidence="16" id="KW-1185">Reference proteome</keyword>
<dbReference type="Pfam" id="PF00970">
    <property type="entry name" value="FAD_binding_6"/>
    <property type="match status" value="1"/>
</dbReference>
<dbReference type="PROSITE" id="PS51384">
    <property type="entry name" value="FAD_FR"/>
    <property type="match status" value="1"/>
</dbReference>
<dbReference type="GO" id="GO:0090524">
    <property type="term" value="F:cytochrome-b5 reductase activity, acting on NADH"/>
    <property type="evidence" value="ECO:0007669"/>
    <property type="project" value="UniProtKB-EC"/>
</dbReference>
<gene>
    <name evidence="15" type="ORF">TrCOL_g9813</name>
</gene>
<dbReference type="SUPFAM" id="SSF63380">
    <property type="entry name" value="Riboflavin synthase domain-like"/>
    <property type="match status" value="1"/>
</dbReference>
<keyword evidence="10 13" id="KW-0472">Membrane</keyword>
<evidence type="ECO:0000256" key="11">
    <source>
        <dbReference type="PIRSR" id="PIRSR601834-1"/>
    </source>
</evidence>
<evidence type="ECO:0000259" key="14">
    <source>
        <dbReference type="PROSITE" id="PS51384"/>
    </source>
</evidence>
<accession>A0A9W7LBD7</accession>
<dbReference type="Pfam" id="PF00175">
    <property type="entry name" value="NAD_binding_1"/>
    <property type="match status" value="1"/>
</dbReference>
<sequence>MKVTPVTGEPSLYGAFFAKGTPIEMMAGMGFGFVIACLFLWKLLYNPTRKALRADKFRAFKLIKKEQISHDTIRVTFENPDGPKAILGLPIGQHISFKFKNAEGKEVIRSYTPTTGDEKPGIVTFVMKVYKPNPPKFPDGGQMSQYVDSLKVGDSCLFRGPKGHLDYQGCGKFEIHRARKPVDKRTCTHIGMIAGGTGLTPMLQIIQAVLRNPKDHTKMYLLLANQTEEDILCREELERYARIHSGRFQIFYTVDKPPAKGWKGFTGFINKEMISECLPTAAEGVQIFICGPPPMIKFACLPNLEKCGFKENQLFTF</sequence>
<evidence type="ECO:0000256" key="2">
    <source>
        <dbReference type="ARBA" id="ARBA00004294"/>
    </source>
</evidence>
<name>A0A9W7LBD7_9STRA</name>
<keyword evidence="9 12" id="KW-0520">NAD</keyword>
<reference evidence="16" key="1">
    <citation type="journal article" date="2023" name="Commun. Biol.">
        <title>Genome analysis of Parmales, the sister group of diatoms, reveals the evolutionary specialization of diatoms from phago-mixotrophs to photoautotrophs.</title>
        <authorList>
            <person name="Ban H."/>
            <person name="Sato S."/>
            <person name="Yoshikawa S."/>
            <person name="Yamada K."/>
            <person name="Nakamura Y."/>
            <person name="Ichinomiya M."/>
            <person name="Sato N."/>
            <person name="Blanc-Mathieu R."/>
            <person name="Endo H."/>
            <person name="Kuwata A."/>
            <person name="Ogata H."/>
        </authorList>
    </citation>
    <scope>NUCLEOTIDE SEQUENCE [LARGE SCALE GENOMIC DNA]</scope>
</reference>
<evidence type="ECO:0000256" key="9">
    <source>
        <dbReference type="ARBA" id="ARBA00023027"/>
    </source>
</evidence>
<dbReference type="FunFam" id="3.40.50.80:FF:000019">
    <property type="entry name" value="NADH-cytochrome b5 reductase"/>
    <property type="match status" value="1"/>
</dbReference>
<evidence type="ECO:0000313" key="15">
    <source>
        <dbReference type="EMBL" id="GMI43337.1"/>
    </source>
</evidence>
<comment type="similarity">
    <text evidence="12">Belongs to the flavoprotein pyridine nucleotide cytochrome reductase family.</text>
</comment>
<dbReference type="OrthoDB" id="432685at2759"/>
<dbReference type="InterPro" id="IPR001834">
    <property type="entry name" value="CBR-like"/>
</dbReference>
<dbReference type="GO" id="GO:0005741">
    <property type="term" value="C:mitochondrial outer membrane"/>
    <property type="evidence" value="ECO:0007669"/>
    <property type="project" value="UniProtKB-SubCell"/>
</dbReference>
<keyword evidence="5" id="KW-1000">Mitochondrion outer membrane</keyword>
<dbReference type="InterPro" id="IPR017938">
    <property type="entry name" value="Riboflavin_synthase-like_b-brl"/>
</dbReference>
<evidence type="ECO:0000256" key="3">
    <source>
        <dbReference type="ARBA" id="ARBA00022630"/>
    </source>
</evidence>
<dbReference type="InterPro" id="IPR017927">
    <property type="entry name" value="FAD-bd_FR_type"/>
</dbReference>
<dbReference type="InterPro" id="IPR039261">
    <property type="entry name" value="FNR_nucleotide-bd"/>
</dbReference>
<protein>
    <recommendedName>
        <fullName evidence="12">NADH-cytochrome b5 reductase</fullName>
        <ecNumber evidence="12">1.6.2.2</ecNumber>
    </recommendedName>
</protein>
<dbReference type="InterPro" id="IPR001433">
    <property type="entry name" value="OxRdtase_FAD/NAD-bd"/>
</dbReference>
<feature type="transmembrane region" description="Helical" evidence="13">
    <location>
        <begin position="25"/>
        <end position="44"/>
    </location>
</feature>
<feature type="binding site" evidence="11">
    <location>
        <position position="144"/>
    </location>
    <ligand>
        <name>FAD</name>
        <dbReference type="ChEBI" id="CHEBI:57692"/>
    </ligand>
</feature>
<keyword evidence="8 12" id="KW-0560">Oxidoreductase</keyword>
<dbReference type="AlphaFoldDB" id="A0A9W7LBD7"/>
<dbReference type="GO" id="GO:0071949">
    <property type="term" value="F:FAD binding"/>
    <property type="evidence" value="ECO:0007669"/>
    <property type="project" value="TreeGrafter"/>
</dbReference>
<dbReference type="InterPro" id="IPR001709">
    <property type="entry name" value="Flavoprot_Pyr_Nucl_cyt_Rdtase"/>
</dbReference>
<dbReference type="InterPro" id="IPR008333">
    <property type="entry name" value="Cbr1-like_FAD-bd_dom"/>
</dbReference>
<dbReference type="PRINTS" id="PR00406">
    <property type="entry name" value="CYTB5RDTASE"/>
</dbReference>
<evidence type="ECO:0000256" key="12">
    <source>
        <dbReference type="RuleBase" id="RU361226"/>
    </source>
</evidence>
<evidence type="ECO:0000256" key="4">
    <source>
        <dbReference type="ARBA" id="ARBA00022692"/>
    </source>
</evidence>
<keyword evidence="6 11" id="KW-0274">FAD</keyword>
<comment type="catalytic activity">
    <reaction evidence="12">
        <text>2 Fe(III)-[cytochrome b5] + NADH = 2 Fe(II)-[cytochrome b5] + NAD(+) + H(+)</text>
        <dbReference type="Rhea" id="RHEA:46680"/>
        <dbReference type="Rhea" id="RHEA-COMP:10438"/>
        <dbReference type="Rhea" id="RHEA-COMP:10439"/>
        <dbReference type="ChEBI" id="CHEBI:15378"/>
        <dbReference type="ChEBI" id="CHEBI:29033"/>
        <dbReference type="ChEBI" id="CHEBI:29034"/>
        <dbReference type="ChEBI" id="CHEBI:57540"/>
        <dbReference type="ChEBI" id="CHEBI:57945"/>
        <dbReference type="EC" id="1.6.2.2"/>
    </reaction>
</comment>
<keyword evidence="5" id="KW-0496">Mitochondrion</keyword>
<evidence type="ECO:0000256" key="5">
    <source>
        <dbReference type="ARBA" id="ARBA00022787"/>
    </source>
</evidence>
<dbReference type="PANTHER" id="PTHR19370">
    <property type="entry name" value="NADH-CYTOCHROME B5 REDUCTASE"/>
    <property type="match status" value="1"/>
</dbReference>
<evidence type="ECO:0000256" key="6">
    <source>
        <dbReference type="ARBA" id="ARBA00022827"/>
    </source>
</evidence>
<organism evidence="15 16">
    <name type="scientific">Triparma columacea</name>
    <dbReference type="NCBI Taxonomy" id="722753"/>
    <lineage>
        <taxon>Eukaryota</taxon>
        <taxon>Sar</taxon>
        <taxon>Stramenopiles</taxon>
        <taxon>Ochrophyta</taxon>
        <taxon>Bolidophyceae</taxon>
        <taxon>Parmales</taxon>
        <taxon>Triparmaceae</taxon>
        <taxon>Triparma</taxon>
    </lineage>
</organism>
<keyword evidence="3 11" id="KW-0285">Flavoprotein</keyword>
<evidence type="ECO:0000256" key="1">
    <source>
        <dbReference type="ARBA" id="ARBA00001974"/>
    </source>
</evidence>
<dbReference type="EC" id="1.6.2.2" evidence="12"/>
<proteinExistence type="inferred from homology"/>
<dbReference type="CDD" id="cd06183">
    <property type="entry name" value="cyt_b5_reduct_like"/>
    <property type="match status" value="1"/>
</dbReference>
<dbReference type="Gene3D" id="3.40.50.80">
    <property type="entry name" value="Nucleotide-binding domain of ferredoxin-NADP reductase (FNR) module"/>
    <property type="match status" value="1"/>
</dbReference>
<keyword evidence="7 13" id="KW-1133">Transmembrane helix</keyword>
<dbReference type="Gene3D" id="2.40.30.10">
    <property type="entry name" value="Translation factors"/>
    <property type="match status" value="1"/>
</dbReference>
<dbReference type="EMBL" id="BRYA01001451">
    <property type="protein sequence ID" value="GMI43337.1"/>
    <property type="molecule type" value="Genomic_DNA"/>
</dbReference>
<feature type="domain" description="FAD-binding FR-type" evidence="14">
    <location>
        <begin position="55"/>
        <end position="168"/>
    </location>
</feature>
<dbReference type="PRINTS" id="PR00371">
    <property type="entry name" value="FPNCR"/>
</dbReference>
<feature type="binding site" evidence="11">
    <location>
        <position position="126"/>
    </location>
    <ligand>
        <name>FAD</name>
        <dbReference type="ChEBI" id="CHEBI:57692"/>
    </ligand>
</feature>
<dbReference type="Proteomes" id="UP001165065">
    <property type="component" value="Unassembled WGS sequence"/>
</dbReference>
<evidence type="ECO:0000313" key="16">
    <source>
        <dbReference type="Proteomes" id="UP001165065"/>
    </source>
</evidence>
<feature type="binding site" evidence="11">
    <location>
        <position position="128"/>
    </location>
    <ligand>
        <name>FAD</name>
        <dbReference type="ChEBI" id="CHEBI:57692"/>
    </ligand>
</feature>
<dbReference type="PANTHER" id="PTHR19370:SF185">
    <property type="entry name" value="NADH-CYTOCHROME B5 REDUCTASE"/>
    <property type="match status" value="1"/>
</dbReference>
<dbReference type="SUPFAM" id="SSF52343">
    <property type="entry name" value="Ferredoxin reductase-like, C-terminal NADP-linked domain"/>
    <property type="match status" value="1"/>
</dbReference>
<evidence type="ECO:0000256" key="7">
    <source>
        <dbReference type="ARBA" id="ARBA00022989"/>
    </source>
</evidence>
<evidence type="ECO:0000256" key="13">
    <source>
        <dbReference type="SAM" id="Phobius"/>
    </source>
</evidence>
<evidence type="ECO:0000256" key="10">
    <source>
        <dbReference type="ARBA" id="ARBA00023136"/>
    </source>
</evidence>
<comment type="subcellular location">
    <subcellularLocation>
        <location evidence="2">Mitochondrion outer membrane</location>
    </subcellularLocation>
</comment>
<feature type="binding site" evidence="11">
    <location>
        <position position="111"/>
    </location>
    <ligand>
        <name>FAD</name>
        <dbReference type="ChEBI" id="CHEBI:57692"/>
    </ligand>
</feature>
<feature type="binding site" evidence="11">
    <location>
        <position position="200"/>
    </location>
    <ligand>
        <name>FAD</name>
        <dbReference type="ChEBI" id="CHEBI:57692"/>
    </ligand>
</feature>
<comment type="caution">
    <text evidence="15">The sequence shown here is derived from an EMBL/GenBank/DDBJ whole genome shotgun (WGS) entry which is preliminary data.</text>
</comment>